<dbReference type="Proteomes" id="UP001165653">
    <property type="component" value="Unassembled WGS sequence"/>
</dbReference>
<dbReference type="SUPFAM" id="SSF52833">
    <property type="entry name" value="Thioredoxin-like"/>
    <property type="match status" value="1"/>
</dbReference>
<dbReference type="Gene3D" id="3.40.30.10">
    <property type="entry name" value="Glutaredoxin"/>
    <property type="match status" value="1"/>
</dbReference>
<gene>
    <name evidence="1" type="ORF">OJ996_22545</name>
</gene>
<protein>
    <submittedName>
        <fullName evidence="1">Thioredoxin family protein</fullName>
    </submittedName>
</protein>
<dbReference type="EMBL" id="JAPDDR010000014">
    <property type="protein sequence ID" value="MCW1916385.1"/>
    <property type="molecule type" value="Genomic_DNA"/>
</dbReference>
<reference evidence="1" key="1">
    <citation type="submission" date="2022-10" db="EMBL/GenBank/DDBJ databases">
        <title>Luteolibacter sp. GHJ8, whole genome shotgun sequencing project.</title>
        <authorList>
            <person name="Zhao G."/>
            <person name="Shen L."/>
        </authorList>
    </citation>
    <scope>NUCLEOTIDE SEQUENCE</scope>
    <source>
        <strain evidence="1">GHJ8</strain>
    </source>
</reference>
<comment type="caution">
    <text evidence="1">The sequence shown here is derived from an EMBL/GenBank/DDBJ whole genome shotgun (WGS) entry which is preliminary data.</text>
</comment>
<dbReference type="InterPro" id="IPR036249">
    <property type="entry name" value="Thioredoxin-like_sf"/>
</dbReference>
<name>A0ABT3GAX8_9BACT</name>
<accession>A0ABT3GAX8</accession>
<dbReference type="RefSeq" id="WP_264515959.1">
    <property type="nucleotide sequence ID" value="NZ_JAPDDR010000014.1"/>
</dbReference>
<sequence length="146" mass="15902">MLHACGIAWSPTIKDALADAAITKRLAVVVFTGSDWSARGLKLDETVFMNAEFADRFMKNFALVNADFPQRKPPAPELLAENTSWATRLGIKSWPTLVALRADGTEFARLEYKEESAPEVLAITESWIAARAQESGATASTPIPPP</sequence>
<keyword evidence="2" id="KW-1185">Reference proteome</keyword>
<proteinExistence type="predicted"/>
<evidence type="ECO:0000313" key="2">
    <source>
        <dbReference type="Proteomes" id="UP001165653"/>
    </source>
</evidence>
<evidence type="ECO:0000313" key="1">
    <source>
        <dbReference type="EMBL" id="MCW1916385.1"/>
    </source>
</evidence>
<organism evidence="1 2">
    <name type="scientific">Luteolibacter rhizosphaerae</name>
    <dbReference type="NCBI Taxonomy" id="2989719"/>
    <lineage>
        <taxon>Bacteria</taxon>
        <taxon>Pseudomonadati</taxon>
        <taxon>Verrucomicrobiota</taxon>
        <taxon>Verrucomicrobiia</taxon>
        <taxon>Verrucomicrobiales</taxon>
        <taxon>Verrucomicrobiaceae</taxon>
        <taxon>Luteolibacter</taxon>
    </lineage>
</organism>